<evidence type="ECO:0000256" key="1">
    <source>
        <dbReference type="ARBA" id="ARBA00022747"/>
    </source>
</evidence>
<evidence type="ECO:0008006" key="5">
    <source>
        <dbReference type="Google" id="ProtNLM"/>
    </source>
</evidence>
<dbReference type="InterPro" id="IPR051212">
    <property type="entry name" value="Type-I_RE_S_subunit"/>
</dbReference>
<dbReference type="PANTHER" id="PTHR43140:SF1">
    <property type="entry name" value="TYPE I RESTRICTION ENZYME ECOKI SPECIFICITY SUBUNIT"/>
    <property type="match status" value="1"/>
</dbReference>
<dbReference type="InterPro" id="IPR044946">
    <property type="entry name" value="Restrct_endonuc_typeI_TRD_sf"/>
</dbReference>
<protein>
    <recommendedName>
        <fullName evidence="5">Restriction endonuclease subunit S</fullName>
    </recommendedName>
</protein>
<proteinExistence type="predicted"/>
<evidence type="ECO:0000256" key="2">
    <source>
        <dbReference type="ARBA" id="ARBA00023125"/>
    </source>
</evidence>
<accession>A0ABS9DK04</accession>
<comment type="caution">
    <text evidence="3">The sequence shown here is derived from an EMBL/GenBank/DDBJ whole genome shotgun (WGS) entry which is preliminary data.</text>
</comment>
<keyword evidence="4" id="KW-1185">Reference proteome</keyword>
<dbReference type="RefSeq" id="WP_235724291.1">
    <property type="nucleotide sequence ID" value="NZ_JAKGCU010000013.1"/>
</dbReference>
<organism evidence="3 4">
    <name type="scientific">Gordonia tangerina</name>
    <dbReference type="NCBI Taxonomy" id="2911060"/>
    <lineage>
        <taxon>Bacteria</taxon>
        <taxon>Bacillati</taxon>
        <taxon>Actinomycetota</taxon>
        <taxon>Actinomycetes</taxon>
        <taxon>Mycobacteriales</taxon>
        <taxon>Gordoniaceae</taxon>
        <taxon>Gordonia</taxon>
    </lineage>
</organism>
<dbReference type="Gene3D" id="3.90.220.20">
    <property type="entry name" value="DNA methylase specificity domains"/>
    <property type="match status" value="2"/>
</dbReference>
<sequence length="441" mass="48958">MSRSSSNSRSTTGISWLPEIPSHWSIEKFRYLFDESTEKNGPSPVGTMLSVSGYRGVEVKEYDDEGRRRTAEEVEDYRVVRKGQLAVNTMWLNYAGLGVSEYEGHVSPAYRAYWVSPRLHGRYANYLLRCTAYVDGYTALLTGIRPNSLQMSRNDLMGFPVIVPPMSDQLRIADFLDRETAKIDALIAKQEQLIATLHEDRIATITHAVTRGLDPSAELEATGSDVLDAIPPGWNLVSLRRVLIRIDQGVSPQASSELADLGWGVLKAGCVNGGKFEEREHKKLDADFDIDPAIVVRSGDLLVNRASGSPELVGSAAIVGELHYSLILSDKIFRLVLNDRADTHFLGWVLNCRVYRDQVKQHISGAEGLANNLPSSSLRGFRIPLPGIREQRQIADFISARTGEIDRLIKKCDSSVGLLREYRAALISDAVTGKIDVREMV</sequence>
<gene>
    <name evidence="3" type="ORF">L1892_14370</name>
</gene>
<evidence type="ECO:0000313" key="3">
    <source>
        <dbReference type="EMBL" id="MCF3939560.1"/>
    </source>
</evidence>
<keyword evidence="2" id="KW-0238">DNA-binding</keyword>
<name>A0ABS9DK04_9ACTN</name>
<evidence type="ECO:0000313" key="4">
    <source>
        <dbReference type="Proteomes" id="UP001108089"/>
    </source>
</evidence>
<dbReference type="Gene3D" id="1.10.287.1120">
    <property type="entry name" value="Bipartite methylase S protein"/>
    <property type="match status" value="1"/>
</dbReference>
<dbReference type="PANTHER" id="PTHR43140">
    <property type="entry name" value="TYPE-1 RESTRICTION ENZYME ECOKI SPECIFICITY PROTEIN"/>
    <property type="match status" value="1"/>
</dbReference>
<dbReference type="Proteomes" id="UP001108089">
    <property type="component" value="Unassembled WGS sequence"/>
</dbReference>
<reference evidence="3" key="1">
    <citation type="submission" date="2022-01" db="EMBL/GenBank/DDBJ databases">
        <title>Gordonia xiamenensis sp. nov., isolated from surface seawater in Xiamen.</title>
        <authorList>
            <person name="He Y.F."/>
        </authorList>
    </citation>
    <scope>NUCLEOTIDE SEQUENCE</scope>
    <source>
        <strain evidence="3">GW1C4-4</strain>
    </source>
</reference>
<dbReference type="SUPFAM" id="SSF116734">
    <property type="entry name" value="DNA methylase specificity domain"/>
    <property type="match status" value="2"/>
</dbReference>
<keyword evidence="1" id="KW-0680">Restriction system</keyword>
<dbReference type="EMBL" id="JAKGCU010000013">
    <property type="protein sequence ID" value="MCF3939560.1"/>
    <property type="molecule type" value="Genomic_DNA"/>
</dbReference>